<accession>A0A317T8B6</accession>
<evidence type="ECO:0000313" key="1">
    <source>
        <dbReference type="EMBL" id="PWW82934.1"/>
    </source>
</evidence>
<reference evidence="2" key="1">
    <citation type="submission" date="2017-10" db="EMBL/GenBank/DDBJ databases">
        <authorList>
            <person name="Gaisin V.A."/>
            <person name="Rysina M.S."/>
            <person name="Grouzdev D.S."/>
        </authorList>
    </citation>
    <scope>NUCLEOTIDE SEQUENCE [LARGE SCALE GENOMIC DNA]</scope>
    <source>
        <strain evidence="2">V1</strain>
    </source>
</reference>
<name>A0A317T8B6_9CHLB</name>
<proteinExistence type="predicted"/>
<gene>
    <name evidence="1" type="ORF">CR164_04165</name>
</gene>
<dbReference type="AlphaFoldDB" id="A0A317T8B6"/>
<organism evidence="1 2">
    <name type="scientific">Prosthecochloris marina</name>
    <dbReference type="NCBI Taxonomy" id="2017681"/>
    <lineage>
        <taxon>Bacteria</taxon>
        <taxon>Pseudomonadati</taxon>
        <taxon>Chlorobiota</taxon>
        <taxon>Chlorobiia</taxon>
        <taxon>Chlorobiales</taxon>
        <taxon>Chlorobiaceae</taxon>
        <taxon>Prosthecochloris</taxon>
    </lineage>
</organism>
<protein>
    <submittedName>
        <fullName evidence="1">Uncharacterized protein</fullName>
    </submittedName>
</protein>
<dbReference type="Proteomes" id="UP000246278">
    <property type="component" value="Unassembled WGS sequence"/>
</dbReference>
<dbReference type="EMBL" id="PDNZ01000002">
    <property type="protein sequence ID" value="PWW82934.1"/>
    <property type="molecule type" value="Genomic_DNA"/>
</dbReference>
<sequence>MKSVNPLLLKAKEDAGDCPHNHICLEGKREHLCKVCAEYGDKVLFLQNGFPQKNSCPYFYTFGDDGICTCPVRYALYNE</sequence>
<comment type="caution">
    <text evidence="1">The sequence shown here is derived from an EMBL/GenBank/DDBJ whole genome shotgun (WGS) entry which is preliminary data.</text>
</comment>
<keyword evidence="2" id="KW-1185">Reference proteome</keyword>
<evidence type="ECO:0000313" key="2">
    <source>
        <dbReference type="Proteomes" id="UP000246278"/>
    </source>
</evidence>